<dbReference type="PANTHER" id="PTHR46862">
    <property type="entry name" value="OS07G0661900 PROTEIN"/>
    <property type="match status" value="1"/>
</dbReference>
<keyword evidence="1" id="KW-0677">Repeat</keyword>
<evidence type="ECO:0000256" key="1">
    <source>
        <dbReference type="ARBA" id="ARBA00022737"/>
    </source>
</evidence>
<reference evidence="5 6" key="1">
    <citation type="submission" date="2024-01" db="EMBL/GenBank/DDBJ databases">
        <title>Genome assemblies of Stephania.</title>
        <authorList>
            <person name="Yang L."/>
        </authorList>
    </citation>
    <scope>NUCLEOTIDE SEQUENCE [LARGE SCALE GENOMIC DNA]</scope>
    <source>
        <strain evidence="5">JXDWG</strain>
        <tissue evidence="5">Leaf</tissue>
    </source>
</reference>
<dbReference type="Pfam" id="PF17177">
    <property type="entry name" value="PPR_long"/>
    <property type="match status" value="1"/>
</dbReference>
<proteinExistence type="predicted"/>
<dbReference type="Gene3D" id="1.25.40.10">
    <property type="entry name" value="Tetratricopeptide repeat domain"/>
    <property type="match status" value="2"/>
</dbReference>
<feature type="repeat" description="PPR" evidence="2">
    <location>
        <begin position="453"/>
        <end position="487"/>
    </location>
</feature>
<dbReference type="PROSITE" id="PS51375">
    <property type="entry name" value="PPR"/>
    <property type="match status" value="5"/>
</dbReference>
<dbReference type="Proteomes" id="UP001419268">
    <property type="component" value="Unassembled WGS sequence"/>
</dbReference>
<feature type="region of interest" description="Disordered" evidence="3">
    <location>
        <begin position="34"/>
        <end position="83"/>
    </location>
</feature>
<accession>A0AAP0IR05</accession>
<keyword evidence="6" id="KW-1185">Reference proteome</keyword>
<dbReference type="Pfam" id="PF01535">
    <property type="entry name" value="PPR"/>
    <property type="match status" value="1"/>
</dbReference>
<evidence type="ECO:0000256" key="3">
    <source>
        <dbReference type="SAM" id="MobiDB-lite"/>
    </source>
</evidence>
<dbReference type="AlphaFoldDB" id="A0AAP0IR05"/>
<feature type="repeat" description="PPR" evidence="2">
    <location>
        <begin position="558"/>
        <end position="592"/>
    </location>
</feature>
<dbReference type="NCBIfam" id="TIGR00756">
    <property type="entry name" value="PPR"/>
    <property type="match status" value="3"/>
</dbReference>
<feature type="repeat" description="PPR" evidence="2">
    <location>
        <begin position="418"/>
        <end position="452"/>
    </location>
</feature>
<organism evidence="5 6">
    <name type="scientific">Stephania cephalantha</name>
    <dbReference type="NCBI Taxonomy" id="152367"/>
    <lineage>
        <taxon>Eukaryota</taxon>
        <taxon>Viridiplantae</taxon>
        <taxon>Streptophyta</taxon>
        <taxon>Embryophyta</taxon>
        <taxon>Tracheophyta</taxon>
        <taxon>Spermatophyta</taxon>
        <taxon>Magnoliopsida</taxon>
        <taxon>Ranunculales</taxon>
        <taxon>Menispermaceae</taxon>
        <taxon>Menispermoideae</taxon>
        <taxon>Cissampelideae</taxon>
        <taxon>Stephania</taxon>
    </lineage>
</organism>
<evidence type="ECO:0000313" key="6">
    <source>
        <dbReference type="Proteomes" id="UP001419268"/>
    </source>
</evidence>
<evidence type="ECO:0000256" key="2">
    <source>
        <dbReference type="PROSITE-ProRule" id="PRU00708"/>
    </source>
</evidence>
<dbReference type="InterPro" id="IPR011990">
    <property type="entry name" value="TPR-like_helical_dom_sf"/>
</dbReference>
<gene>
    <name evidence="5" type="ORF">Scep_018172</name>
</gene>
<feature type="domain" description="PROP1-like PPR" evidence="4">
    <location>
        <begin position="388"/>
        <end position="504"/>
    </location>
</feature>
<dbReference type="InterPro" id="IPR033443">
    <property type="entry name" value="PROP1-like_PPR_dom"/>
</dbReference>
<evidence type="ECO:0000313" key="5">
    <source>
        <dbReference type="EMBL" id="KAK9120079.1"/>
    </source>
</evidence>
<feature type="repeat" description="PPR" evidence="2">
    <location>
        <begin position="488"/>
        <end position="522"/>
    </location>
</feature>
<feature type="repeat" description="PPR" evidence="2">
    <location>
        <begin position="383"/>
        <end position="417"/>
    </location>
</feature>
<dbReference type="Pfam" id="PF13041">
    <property type="entry name" value="PPR_2"/>
    <property type="match status" value="1"/>
</dbReference>
<sequence length="719" mass="81475">MKLKSLLFRRQSLRNLHIRNPKPPINPIPPITLPIFTSSPHQSQFHEPPKPLLFSSMALQSIPGPESRGGSDSDSDSDSEDSHMNEFLSRFTWAMRGKVAEAYPDSDKETVNGMLSMIAGKVVAEMEKGGVEKMRGEAAAAGAAMGGDLSEELWRTMWDVSVGVMEEMKKERKKREMRKYIHSDEVKEMVRFAGEVGIRGDLLRELRFKWAQERMEEVEFYRGLDRMRGDDHRIEELKKKKKGGELGESTVVSEDIVAEEEEEEEGKGIAIPRRIGKYKFKIYGMDLSDPKWEEVADRIHRAEKFITPDEAKPITGKCKLVNEKILSLSKDDDPTPLLAEWEELLRPTRIDWINLLNGVKERNVDVHLKLAEIILDDESFQANISDFSKLVAEYAKENRIEDAERILKKMTGKGIQPDVLTSAMLVRMYSKAGNLELAKHAFESIRNQGFKPSLEVYNAMITAYVKAGEFKLGESLMREMETWGIKPTKKIYTALLKAFAEHGDVAAAQRIATSMQFAGFPPTLESATLLIQAFANNGDEKQARNQFDYILKLGHKPDDSCTASMISAYEKRNRLDQATTLLIELEKDGFEPGVKTYTVLVDWFAKLLLVKDVEALLQKITEKGDTPPFKVNVSLCDMYARLEDRKKALQALGIVEGKKELLKEGDFERIINGLKTGGLIQEALRMYELMQACGFVASESLKFSLRTSQTFQRQRPTEL</sequence>
<dbReference type="EMBL" id="JBBNAG010000007">
    <property type="protein sequence ID" value="KAK9120079.1"/>
    <property type="molecule type" value="Genomic_DNA"/>
</dbReference>
<dbReference type="InterPro" id="IPR002885">
    <property type="entry name" value="PPR_rpt"/>
</dbReference>
<feature type="compositionally biased region" description="Polar residues" evidence="3">
    <location>
        <begin position="36"/>
        <end position="45"/>
    </location>
</feature>
<dbReference type="PANTHER" id="PTHR46862:SF2">
    <property type="entry name" value="OS02G0611400 PROTEIN"/>
    <property type="match status" value="1"/>
</dbReference>
<evidence type="ECO:0000259" key="4">
    <source>
        <dbReference type="Pfam" id="PF17177"/>
    </source>
</evidence>
<protein>
    <recommendedName>
        <fullName evidence="4">PROP1-like PPR domain-containing protein</fullName>
    </recommendedName>
</protein>
<comment type="caution">
    <text evidence="5">The sequence shown here is derived from an EMBL/GenBank/DDBJ whole genome shotgun (WGS) entry which is preliminary data.</text>
</comment>
<name>A0AAP0IR05_9MAGN</name>